<dbReference type="PANTHER" id="PTHR32347:SF23">
    <property type="entry name" value="BLL5650 PROTEIN"/>
    <property type="match status" value="1"/>
</dbReference>
<organism evidence="6 7">
    <name type="scientific">Ammoniphilus resinae</name>
    <dbReference type="NCBI Taxonomy" id="861532"/>
    <lineage>
        <taxon>Bacteria</taxon>
        <taxon>Bacillati</taxon>
        <taxon>Bacillota</taxon>
        <taxon>Bacilli</taxon>
        <taxon>Bacillales</taxon>
        <taxon>Paenibacillaceae</taxon>
        <taxon>Aneurinibacillus group</taxon>
        <taxon>Ammoniphilus</taxon>
    </lineage>
</organism>
<accession>A0ABS4GMG2</accession>
<reference evidence="6 7" key="1">
    <citation type="submission" date="2021-03" db="EMBL/GenBank/DDBJ databases">
        <title>Genomic Encyclopedia of Type Strains, Phase IV (KMG-IV): sequencing the most valuable type-strain genomes for metagenomic binning, comparative biology and taxonomic classification.</title>
        <authorList>
            <person name="Goeker M."/>
        </authorList>
    </citation>
    <scope>NUCLEOTIDE SEQUENCE [LARGE SCALE GENOMIC DNA]</scope>
    <source>
        <strain evidence="6 7">DSM 24738</strain>
    </source>
</reference>
<keyword evidence="2 3" id="KW-0175">Coiled coil</keyword>
<dbReference type="InterPro" id="IPR058625">
    <property type="entry name" value="MdtA-like_BSH"/>
</dbReference>
<dbReference type="Gene3D" id="2.40.50.100">
    <property type="match status" value="1"/>
</dbReference>
<dbReference type="Gene3D" id="2.40.30.170">
    <property type="match status" value="1"/>
</dbReference>
<feature type="coiled-coil region" evidence="3">
    <location>
        <begin position="177"/>
        <end position="265"/>
    </location>
</feature>
<dbReference type="PRINTS" id="PR01490">
    <property type="entry name" value="RTXTOXIND"/>
</dbReference>
<keyword evidence="7" id="KW-1185">Reference proteome</keyword>
<evidence type="ECO:0000256" key="3">
    <source>
        <dbReference type="SAM" id="Coils"/>
    </source>
</evidence>
<comment type="caution">
    <text evidence="6">The sequence shown here is derived from an EMBL/GenBank/DDBJ whole genome shotgun (WGS) entry which is preliminary data.</text>
</comment>
<dbReference type="PANTHER" id="PTHR32347">
    <property type="entry name" value="EFFLUX SYSTEM COMPONENT YKNX-RELATED"/>
    <property type="match status" value="1"/>
</dbReference>
<gene>
    <name evidence="6" type="ORF">J2Z37_001441</name>
</gene>
<dbReference type="EMBL" id="JAGGKT010000002">
    <property type="protein sequence ID" value="MBP1931444.1"/>
    <property type="molecule type" value="Genomic_DNA"/>
</dbReference>
<evidence type="ECO:0000259" key="4">
    <source>
        <dbReference type="Pfam" id="PF25917"/>
    </source>
</evidence>
<dbReference type="RefSeq" id="WP_209809505.1">
    <property type="nucleotide sequence ID" value="NZ_JAGGKT010000002.1"/>
</dbReference>
<evidence type="ECO:0000256" key="1">
    <source>
        <dbReference type="ARBA" id="ARBA00004196"/>
    </source>
</evidence>
<dbReference type="SUPFAM" id="SSF111369">
    <property type="entry name" value="HlyD-like secretion proteins"/>
    <property type="match status" value="2"/>
</dbReference>
<dbReference type="Gene3D" id="1.10.287.1490">
    <property type="match status" value="1"/>
</dbReference>
<dbReference type="Pfam" id="PF25917">
    <property type="entry name" value="BSH_RND"/>
    <property type="match status" value="1"/>
</dbReference>
<evidence type="ECO:0000256" key="2">
    <source>
        <dbReference type="ARBA" id="ARBA00023054"/>
    </source>
</evidence>
<evidence type="ECO:0000313" key="6">
    <source>
        <dbReference type="EMBL" id="MBP1931444.1"/>
    </source>
</evidence>
<dbReference type="InterPro" id="IPR058636">
    <property type="entry name" value="Beta-barrel_YknX"/>
</dbReference>
<dbReference type="Pfam" id="PF25990">
    <property type="entry name" value="Beta-barrel_YknX"/>
    <property type="match status" value="1"/>
</dbReference>
<evidence type="ECO:0000259" key="5">
    <source>
        <dbReference type="Pfam" id="PF25990"/>
    </source>
</evidence>
<dbReference type="PROSITE" id="PS51257">
    <property type="entry name" value="PROKAR_LIPOPROTEIN"/>
    <property type="match status" value="1"/>
</dbReference>
<evidence type="ECO:0000313" key="7">
    <source>
        <dbReference type="Proteomes" id="UP001519343"/>
    </source>
</evidence>
<proteinExistence type="predicted"/>
<feature type="domain" description="Multidrug resistance protein MdtA-like barrel-sandwich hybrid" evidence="4">
    <location>
        <begin position="44"/>
        <end position="293"/>
    </location>
</feature>
<dbReference type="InterPro" id="IPR050465">
    <property type="entry name" value="UPF0194_transport"/>
</dbReference>
<feature type="coiled-coil region" evidence="3">
    <location>
        <begin position="104"/>
        <end position="134"/>
    </location>
</feature>
<protein>
    <submittedName>
        <fullName evidence="6">HlyD family secretion protein</fullName>
    </submittedName>
</protein>
<dbReference type="Proteomes" id="UP001519343">
    <property type="component" value="Unassembled WGS sequence"/>
</dbReference>
<sequence>MKKFGLTLFLFSFVLLLTGCGNKEENSSVYQGFVEGTEIPILTEIGGTLEQVPVEEGSKIKKGDLLARLDQRVLEQQVKEAQASLAYAQSSLEELEAGARDQELQKAISLIEQNQAQINQLEAQQTQLHELEQQRLAQWEQVQAGLQGAESTVKYEQDKLTKLVALLAKGVESKEKVDAQKEVVDQASAKASQLQAQIKSQQAQLQMTKGDKEAIQAQIQAAKSQKSAAEAQFDLLKEGATANKIKQLIAQRDQAEARLEQVKIQKSTAVIVSPANGTVIRKNVSLGEVVKPSYQLMSLLEEKKLEVKIYVPEAKLGDVVVNQQAVISVDAFPERSFKGVIQHISEQAEFTPKNVQTPDERTKMVFAVTIKLQEGWDQLRPGMPADVSIAGSEQ</sequence>
<name>A0ABS4GMG2_9BACL</name>
<feature type="domain" description="YknX-like beta-barrel" evidence="5">
    <location>
        <begin position="307"/>
        <end position="389"/>
    </location>
</feature>
<comment type="subcellular location">
    <subcellularLocation>
        <location evidence="1">Cell envelope</location>
    </subcellularLocation>
</comment>